<dbReference type="AlphaFoldDB" id="A0AA88GXH4"/>
<organism evidence="1 2">
    <name type="scientific">Naegleria lovaniensis</name>
    <name type="common">Amoeba</name>
    <dbReference type="NCBI Taxonomy" id="51637"/>
    <lineage>
        <taxon>Eukaryota</taxon>
        <taxon>Discoba</taxon>
        <taxon>Heterolobosea</taxon>
        <taxon>Tetramitia</taxon>
        <taxon>Eutetramitia</taxon>
        <taxon>Vahlkampfiidae</taxon>
        <taxon>Naegleria</taxon>
    </lineage>
</organism>
<evidence type="ECO:0000313" key="1">
    <source>
        <dbReference type="EMBL" id="KAG2387899.1"/>
    </source>
</evidence>
<dbReference type="RefSeq" id="XP_044551891.1">
    <property type="nucleotide sequence ID" value="XM_044697460.1"/>
</dbReference>
<name>A0AA88GXH4_NAELO</name>
<proteinExistence type="predicted"/>
<reference evidence="1 2" key="1">
    <citation type="journal article" date="2018" name="BMC Genomics">
        <title>The genome of Naegleria lovaniensis, the basis for a comparative approach to unravel pathogenicity factors of the human pathogenic amoeba N. fowleri.</title>
        <authorList>
            <person name="Liechti N."/>
            <person name="Schurch N."/>
            <person name="Bruggmann R."/>
            <person name="Wittwer M."/>
        </authorList>
    </citation>
    <scope>NUCLEOTIDE SEQUENCE [LARGE SCALE GENOMIC DNA]</scope>
    <source>
        <strain evidence="1 2">ATCC 30569</strain>
    </source>
</reference>
<dbReference type="EMBL" id="PYSW02000011">
    <property type="protein sequence ID" value="KAG2387899.1"/>
    <property type="molecule type" value="Genomic_DNA"/>
</dbReference>
<sequence length="139" mass="16071">MQREDTLLSATNENETNLILIDFLTHGQLLANNSLFIKLKNKMEAGTRWLARGFSTNFEWVHSIGTTVESSQNDFQNNCETHVYLEFPYDVKISYNQQCILITDFLTHQLLVCDLMNYSPKAYIDAPSDFPTHQKFVSQ</sequence>
<gene>
    <name evidence="1" type="ORF">C9374_000749</name>
</gene>
<comment type="caution">
    <text evidence="1">The sequence shown here is derived from an EMBL/GenBank/DDBJ whole genome shotgun (WGS) entry which is preliminary data.</text>
</comment>
<protein>
    <submittedName>
        <fullName evidence="1">Uncharacterized protein</fullName>
    </submittedName>
</protein>
<evidence type="ECO:0000313" key="2">
    <source>
        <dbReference type="Proteomes" id="UP000816034"/>
    </source>
</evidence>
<dbReference type="GeneID" id="68093205"/>
<keyword evidence="2" id="KW-1185">Reference proteome</keyword>
<dbReference type="Proteomes" id="UP000816034">
    <property type="component" value="Unassembled WGS sequence"/>
</dbReference>
<accession>A0AA88GXH4</accession>